<protein>
    <submittedName>
        <fullName evidence="2">Uncharacterized protein</fullName>
    </submittedName>
</protein>
<organism evidence="2 3">
    <name type="scientific">Cytospora chrysosperma</name>
    <name type="common">Cytospora canker fungus</name>
    <name type="synonym">Sphaeria chrysosperma</name>
    <dbReference type="NCBI Taxonomy" id="252740"/>
    <lineage>
        <taxon>Eukaryota</taxon>
        <taxon>Fungi</taxon>
        <taxon>Dikarya</taxon>
        <taxon>Ascomycota</taxon>
        <taxon>Pezizomycotina</taxon>
        <taxon>Sordariomycetes</taxon>
        <taxon>Sordariomycetidae</taxon>
        <taxon>Diaporthales</taxon>
        <taxon>Cytosporaceae</taxon>
        <taxon>Cytospora</taxon>
    </lineage>
</organism>
<dbReference type="AlphaFoldDB" id="A0A423VRV2"/>
<keyword evidence="3" id="KW-1185">Reference proteome</keyword>
<evidence type="ECO:0000256" key="1">
    <source>
        <dbReference type="SAM" id="MobiDB-lite"/>
    </source>
</evidence>
<feature type="compositionally biased region" description="Basic and acidic residues" evidence="1">
    <location>
        <begin position="142"/>
        <end position="155"/>
    </location>
</feature>
<dbReference type="OrthoDB" id="427002at2759"/>
<feature type="region of interest" description="Disordered" evidence="1">
    <location>
        <begin position="121"/>
        <end position="178"/>
    </location>
</feature>
<gene>
    <name evidence="2" type="ORF">VSDG_07011</name>
</gene>
<reference evidence="2 3" key="1">
    <citation type="submission" date="2015-09" db="EMBL/GenBank/DDBJ databases">
        <title>Host preference determinants of Valsa canker pathogens revealed by comparative genomics.</title>
        <authorList>
            <person name="Yin Z."/>
            <person name="Huang L."/>
        </authorList>
    </citation>
    <scope>NUCLEOTIDE SEQUENCE [LARGE SCALE GENOMIC DNA]</scope>
    <source>
        <strain evidence="2 3">YSFL</strain>
    </source>
</reference>
<proteinExistence type="predicted"/>
<dbReference type="EMBL" id="LJZO01000031">
    <property type="protein sequence ID" value="ROV93777.1"/>
    <property type="molecule type" value="Genomic_DNA"/>
</dbReference>
<evidence type="ECO:0000313" key="3">
    <source>
        <dbReference type="Proteomes" id="UP000284375"/>
    </source>
</evidence>
<dbReference type="Proteomes" id="UP000284375">
    <property type="component" value="Unassembled WGS sequence"/>
</dbReference>
<comment type="caution">
    <text evidence="2">The sequence shown here is derived from an EMBL/GenBank/DDBJ whole genome shotgun (WGS) entry which is preliminary data.</text>
</comment>
<feature type="compositionally biased region" description="Gly residues" evidence="1">
    <location>
        <begin position="122"/>
        <end position="138"/>
    </location>
</feature>
<name>A0A423VRV2_CYTCH</name>
<accession>A0A423VRV2</accession>
<evidence type="ECO:0000313" key="2">
    <source>
        <dbReference type="EMBL" id="ROV93777.1"/>
    </source>
</evidence>
<sequence length="178" mass="19109">MTDFIFNVDLSTTYIILRRDFLTPEDETGHLSSPIGAGFYYDAASANAAARAHCVKEAKETPNGLCLIGESAVHSERDGLYVGRCVTSEEVRDRFEVWVKRLKARGNWMRSGGGLEMVEGEAGSGGSRGVGGGGGGLAVVGKEGEEGNRKRERPETPLLRGSTGSKIGRLFSRKKTKA</sequence>